<dbReference type="GO" id="GO:0030288">
    <property type="term" value="C:outer membrane-bounded periplasmic space"/>
    <property type="evidence" value="ECO:0007669"/>
    <property type="project" value="TreeGrafter"/>
</dbReference>
<protein>
    <submittedName>
        <fullName evidence="5">Amino acid ABC transporter substrate-binding protein</fullName>
    </submittedName>
</protein>
<proteinExistence type="inferred from homology"/>
<evidence type="ECO:0000256" key="1">
    <source>
        <dbReference type="ARBA" id="ARBA00010333"/>
    </source>
</evidence>
<name>A0A9X1YL87_9BURK</name>
<evidence type="ECO:0000313" key="5">
    <source>
        <dbReference type="EMBL" id="MCK9688238.1"/>
    </source>
</evidence>
<dbReference type="InterPro" id="IPR051455">
    <property type="entry name" value="Bact_solute-bind_prot3"/>
</dbReference>
<dbReference type="AlphaFoldDB" id="A0A9X1YL87"/>
<dbReference type="SUPFAM" id="SSF53850">
    <property type="entry name" value="Periplasmic binding protein-like II"/>
    <property type="match status" value="1"/>
</dbReference>
<evidence type="ECO:0000256" key="3">
    <source>
        <dbReference type="ARBA" id="ARBA00022729"/>
    </source>
</evidence>
<keyword evidence="2" id="KW-0813">Transport</keyword>
<dbReference type="EMBL" id="JAJLJH010000007">
    <property type="protein sequence ID" value="MCK9688238.1"/>
    <property type="molecule type" value="Genomic_DNA"/>
</dbReference>
<dbReference type="SMART" id="SM00062">
    <property type="entry name" value="PBPb"/>
    <property type="match status" value="1"/>
</dbReference>
<dbReference type="InterPro" id="IPR001638">
    <property type="entry name" value="Solute-binding_3/MltF_N"/>
</dbReference>
<keyword evidence="3" id="KW-0732">Signal</keyword>
<sequence length="329" mass="35734">MHLFLHNSASRAIPEAAAVLLIPALAAALVVASPAQAKSRADAAAASASQAVDAEPHPVLDRIRSTGKIVLAHRESSVPFSYYDANKKPVGYAIDLCKDVAEAVRKHLGLKTIEIAYVPITTANRIDTIASGKADLECGATTNNAERRQKVAFTIPHYITGTRFAVRADSPIAELNQFEHHVLVSTAGSTPFKSVDQANKDRLLGIDVKPVKDNAEAMAMLANKSADGFAMDDVQLYGLIAESPVPSQFKVVGKFITIEPLAIMLSKDDAAFKKVVDDEMRHLIRSGEGEKIYNRWFMAPIPPRNVTMNLPMSYLLRDSWKYPSDAVAN</sequence>
<dbReference type="Gene3D" id="3.40.190.10">
    <property type="entry name" value="Periplasmic binding protein-like II"/>
    <property type="match status" value="2"/>
</dbReference>
<reference evidence="5" key="1">
    <citation type="submission" date="2021-11" db="EMBL/GenBank/DDBJ databases">
        <title>BS-T2-15 a new species belonging to the Comamonadaceae family isolated from the soil of a French oak forest.</title>
        <authorList>
            <person name="Mieszkin S."/>
            <person name="Alain K."/>
        </authorList>
    </citation>
    <scope>NUCLEOTIDE SEQUENCE</scope>
    <source>
        <strain evidence="5">BS-T2-15</strain>
    </source>
</reference>
<dbReference type="CDD" id="cd13688">
    <property type="entry name" value="PBP2_GltI_DEBP"/>
    <property type="match status" value="1"/>
</dbReference>
<evidence type="ECO:0000313" key="6">
    <source>
        <dbReference type="Proteomes" id="UP001139353"/>
    </source>
</evidence>
<dbReference type="Pfam" id="PF00497">
    <property type="entry name" value="SBP_bac_3"/>
    <property type="match status" value="1"/>
</dbReference>
<dbReference type="Proteomes" id="UP001139353">
    <property type="component" value="Unassembled WGS sequence"/>
</dbReference>
<comment type="caution">
    <text evidence="5">The sequence shown here is derived from an EMBL/GenBank/DDBJ whole genome shotgun (WGS) entry which is preliminary data.</text>
</comment>
<dbReference type="PANTHER" id="PTHR30085">
    <property type="entry name" value="AMINO ACID ABC TRANSPORTER PERMEASE"/>
    <property type="match status" value="1"/>
</dbReference>
<accession>A0A9X1YL87</accession>
<evidence type="ECO:0000256" key="2">
    <source>
        <dbReference type="ARBA" id="ARBA00022448"/>
    </source>
</evidence>
<evidence type="ECO:0000259" key="4">
    <source>
        <dbReference type="SMART" id="SM00062"/>
    </source>
</evidence>
<organism evidence="5 6">
    <name type="scientific">Scleromatobacter humisilvae</name>
    <dbReference type="NCBI Taxonomy" id="2897159"/>
    <lineage>
        <taxon>Bacteria</taxon>
        <taxon>Pseudomonadati</taxon>
        <taxon>Pseudomonadota</taxon>
        <taxon>Betaproteobacteria</taxon>
        <taxon>Burkholderiales</taxon>
        <taxon>Sphaerotilaceae</taxon>
        <taxon>Scleromatobacter</taxon>
    </lineage>
</organism>
<dbReference type="RefSeq" id="WP_275684276.1">
    <property type="nucleotide sequence ID" value="NZ_JAJLJH010000007.1"/>
</dbReference>
<keyword evidence="6" id="KW-1185">Reference proteome</keyword>
<gene>
    <name evidence="5" type="ORF">LPC04_21235</name>
</gene>
<dbReference type="PANTHER" id="PTHR30085:SF2">
    <property type="entry name" value="GLUTAMATE_ASPARTATE IMPORT SOLUTE-BINDING PROTEIN"/>
    <property type="match status" value="1"/>
</dbReference>
<comment type="similarity">
    <text evidence="1">Belongs to the bacterial solute-binding protein 3 family.</text>
</comment>
<feature type="domain" description="Solute-binding protein family 3/N-terminal" evidence="4">
    <location>
        <begin position="68"/>
        <end position="300"/>
    </location>
</feature>
<dbReference type="GO" id="GO:0006865">
    <property type="term" value="P:amino acid transport"/>
    <property type="evidence" value="ECO:0007669"/>
    <property type="project" value="TreeGrafter"/>
</dbReference>
<dbReference type="GO" id="GO:0005576">
    <property type="term" value="C:extracellular region"/>
    <property type="evidence" value="ECO:0007669"/>
    <property type="project" value="TreeGrafter"/>
</dbReference>